<dbReference type="InterPro" id="IPR038666">
    <property type="entry name" value="SSP1_head-tail_sf"/>
</dbReference>
<dbReference type="Gene3D" id="2.40.10.270">
    <property type="entry name" value="Bacteriophage SPP1 head-tail adaptor protein"/>
    <property type="match status" value="1"/>
</dbReference>
<protein>
    <submittedName>
        <fullName evidence="1">Phage head closure protein</fullName>
    </submittedName>
</protein>
<sequence length="117" mass="13897">MPMKTGLLNKRIEILGKQAVTDEYGFDTQADVVVYRCWASIEPARGKVFYEMERKADTEYSKITIRWRPHITHDMKVKCQDYLYDIDTIVDPYMRHEALELYCTEEIRGTGNEQRRL</sequence>
<dbReference type="InterPro" id="IPR008767">
    <property type="entry name" value="Phage_SPP1_head-tail_adaptor"/>
</dbReference>
<organism evidence="1 2">
    <name type="scientific">Megasphaera elsdenii</name>
    <dbReference type="NCBI Taxonomy" id="907"/>
    <lineage>
        <taxon>Bacteria</taxon>
        <taxon>Bacillati</taxon>
        <taxon>Bacillota</taxon>
        <taxon>Negativicutes</taxon>
        <taxon>Veillonellales</taxon>
        <taxon>Veillonellaceae</taxon>
        <taxon>Megasphaera</taxon>
    </lineage>
</organism>
<dbReference type="Proteomes" id="UP000536773">
    <property type="component" value="Unassembled WGS sequence"/>
</dbReference>
<name>A0A848ERS1_MEGEL</name>
<reference evidence="1 2" key="1">
    <citation type="submission" date="2020-04" db="EMBL/GenBank/DDBJ databases">
        <authorList>
            <person name="Hitch T.C.A."/>
            <person name="Wylensek D."/>
            <person name="Clavel T."/>
        </authorList>
    </citation>
    <scope>NUCLEOTIDE SEQUENCE [LARGE SCALE GENOMIC DNA]</scope>
    <source>
        <strain evidence="1 2">WCA-386-APC-2A</strain>
    </source>
</reference>
<dbReference type="AlphaFoldDB" id="A0A848ERS1"/>
<dbReference type="Pfam" id="PF05521">
    <property type="entry name" value="Phage_HCP"/>
    <property type="match status" value="1"/>
</dbReference>
<evidence type="ECO:0000313" key="1">
    <source>
        <dbReference type="EMBL" id="NMK39348.1"/>
    </source>
</evidence>
<evidence type="ECO:0000313" key="2">
    <source>
        <dbReference type="Proteomes" id="UP000536773"/>
    </source>
</evidence>
<proteinExistence type="predicted"/>
<dbReference type="NCBIfam" id="TIGR01563">
    <property type="entry name" value="gp16_SPP1"/>
    <property type="match status" value="1"/>
</dbReference>
<accession>A0A848ERS1</accession>
<dbReference type="EMBL" id="JABBJH010000010">
    <property type="protein sequence ID" value="NMK39348.1"/>
    <property type="molecule type" value="Genomic_DNA"/>
</dbReference>
<comment type="caution">
    <text evidence="1">The sequence shown here is derived from an EMBL/GenBank/DDBJ whole genome shotgun (WGS) entry which is preliminary data.</text>
</comment>
<gene>
    <name evidence="1" type="ORF">HG933_08155</name>
</gene>